<dbReference type="Pfam" id="PF04542">
    <property type="entry name" value="Sigma70_r2"/>
    <property type="match status" value="1"/>
</dbReference>
<proteinExistence type="inferred from homology"/>
<comment type="similarity">
    <text evidence="1">Belongs to the sigma-70 factor family. ECF subfamily.</text>
</comment>
<accession>A0ABW5LYD9</accession>
<dbReference type="NCBIfam" id="TIGR02937">
    <property type="entry name" value="sigma70-ECF"/>
    <property type="match status" value="1"/>
</dbReference>
<protein>
    <submittedName>
        <fullName evidence="7">RNA polymerase sigma factor</fullName>
    </submittedName>
</protein>
<keyword evidence="4" id="KW-0804">Transcription</keyword>
<dbReference type="InterPro" id="IPR013325">
    <property type="entry name" value="RNA_pol_sigma_r2"/>
</dbReference>
<keyword evidence="2" id="KW-0805">Transcription regulation</keyword>
<keyword evidence="3" id="KW-0731">Sigma factor</keyword>
<dbReference type="InterPro" id="IPR036388">
    <property type="entry name" value="WH-like_DNA-bd_sf"/>
</dbReference>
<evidence type="ECO:0000256" key="2">
    <source>
        <dbReference type="ARBA" id="ARBA00023015"/>
    </source>
</evidence>
<dbReference type="EMBL" id="JBHULN010000001">
    <property type="protein sequence ID" value="MFD2569269.1"/>
    <property type="molecule type" value="Genomic_DNA"/>
</dbReference>
<gene>
    <name evidence="7" type="ORF">ACFSUS_01405</name>
</gene>
<evidence type="ECO:0000256" key="1">
    <source>
        <dbReference type="ARBA" id="ARBA00010641"/>
    </source>
</evidence>
<dbReference type="SUPFAM" id="SSF88659">
    <property type="entry name" value="Sigma3 and sigma4 domains of RNA polymerase sigma factors"/>
    <property type="match status" value="1"/>
</dbReference>
<dbReference type="PANTHER" id="PTHR43133">
    <property type="entry name" value="RNA POLYMERASE ECF-TYPE SIGMA FACTO"/>
    <property type="match status" value="1"/>
</dbReference>
<dbReference type="InterPro" id="IPR013249">
    <property type="entry name" value="RNA_pol_sigma70_r4_t2"/>
</dbReference>
<reference evidence="8" key="1">
    <citation type="journal article" date="2019" name="Int. J. Syst. Evol. Microbiol.">
        <title>The Global Catalogue of Microorganisms (GCM) 10K type strain sequencing project: providing services to taxonomists for standard genome sequencing and annotation.</title>
        <authorList>
            <consortium name="The Broad Institute Genomics Platform"/>
            <consortium name="The Broad Institute Genome Sequencing Center for Infectious Disease"/>
            <person name="Wu L."/>
            <person name="Ma J."/>
        </authorList>
    </citation>
    <scope>NUCLEOTIDE SEQUENCE [LARGE SCALE GENOMIC DNA]</scope>
    <source>
        <strain evidence="8">KCTC 42805</strain>
    </source>
</reference>
<evidence type="ECO:0000313" key="7">
    <source>
        <dbReference type="EMBL" id="MFD2569269.1"/>
    </source>
</evidence>
<feature type="domain" description="RNA polymerase sigma-70 region 2" evidence="5">
    <location>
        <begin position="29"/>
        <end position="96"/>
    </location>
</feature>
<evidence type="ECO:0000256" key="3">
    <source>
        <dbReference type="ARBA" id="ARBA00023082"/>
    </source>
</evidence>
<evidence type="ECO:0000256" key="4">
    <source>
        <dbReference type="ARBA" id="ARBA00023163"/>
    </source>
</evidence>
<dbReference type="Proteomes" id="UP001597469">
    <property type="component" value="Unassembled WGS sequence"/>
</dbReference>
<dbReference type="SUPFAM" id="SSF88946">
    <property type="entry name" value="Sigma2 domain of RNA polymerase sigma factors"/>
    <property type="match status" value="1"/>
</dbReference>
<dbReference type="InterPro" id="IPR013324">
    <property type="entry name" value="RNA_pol_sigma_r3/r4-like"/>
</dbReference>
<sequence>MEVYNDCSVQERQWLDGCRHKDPRAQEKLFKHFYGLVTGICLRYAPSRHQAQEIVNDSFLKVFERIPHEENLLNFRCWLRRLVVNTALDHYRKEKRYSLAESLDNLDEHLPANDAIFDQLSAEELLRLLNQLPNQHRLVFNLYEIEGYSHDEIGTMMGIPAGSSRMYLSRAKNRLRKLVQSDDLRTR</sequence>
<evidence type="ECO:0000259" key="5">
    <source>
        <dbReference type="Pfam" id="PF04542"/>
    </source>
</evidence>
<dbReference type="Gene3D" id="1.10.1740.10">
    <property type="match status" value="1"/>
</dbReference>
<dbReference type="Gene3D" id="1.10.10.10">
    <property type="entry name" value="Winged helix-like DNA-binding domain superfamily/Winged helix DNA-binding domain"/>
    <property type="match status" value="1"/>
</dbReference>
<dbReference type="RefSeq" id="WP_381518036.1">
    <property type="nucleotide sequence ID" value="NZ_JBHULN010000001.1"/>
</dbReference>
<keyword evidence="8" id="KW-1185">Reference proteome</keyword>
<evidence type="ECO:0000313" key="8">
    <source>
        <dbReference type="Proteomes" id="UP001597469"/>
    </source>
</evidence>
<dbReference type="Pfam" id="PF08281">
    <property type="entry name" value="Sigma70_r4_2"/>
    <property type="match status" value="1"/>
</dbReference>
<dbReference type="InterPro" id="IPR039425">
    <property type="entry name" value="RNA_pol_sigma-70-like"/>
</dbReference>
<dbReference type="PANTHER" id="PTHR43133:SF46">
    <property type="entry name" value="RNA POLYMERASE SIGMA-70 FACTOR ECF SUBFAMILY"/>
    <property type="match status" value="1"/>
</dbReference>
<name>A0ABW5LYD9_9BACT</name>
<dbReference type="InterPro" id="IPR014284">
    <property type="entry name" value="RNA_pol_sigma-70_dom"/>
</dbReference>
<organism evidence="7 8">
    <name type="scientific">Spirosoma soli</name>
    <dbReference type="NCBI Taxonomy" id="1770529"/>
    <lineage>
        <taxon>Bacteria</taxon>
        <taxon>Pseudomonadati</taxon>
        <taxon>Bacteroidota</taxon>
        <taxon>Cytophagia</taxon>
        <taxon>Cytophagales</taxon>
        <taxon>Cytophagaceae</taxon>
        <taxon>Spirosoma</taxon>
    </lineage>
</organism>
<dbReference type="CDD" id="cd06171">
    <property type="entry name" value="Sigma70_r4"/>
    <property type="match status" value="1"/>
</dbReference>
<comment type="caution">
    <text evidence="7">The sequence shown here is derived from an EMBL/GenBank/DDBJ whole genome shotgun (WGS) entry which is preliminary data.</text>
</comment>
<evidence type="ECO:0000259" key="6">
    <source>
        <dbReference type="Pfam" id="PF08281"/>
    </source>
</evidence>
<feature type="domain" description="RNA polymerase sigma factor 70 region 4 type 2" evidence="6">
    <location>
        <begin position="123"/>
        <end position="175"/>
    </location>
</feature>
<dbReference type="InterPro" id="IPR007627">
    <property type="entry name" value="RNA_pol_sigma70_r2"/>
</dbReference>